<keyword evidence="1 2" id="KW-0694">RNA-binding</keyword>
<dbReference type="SUPFAM" id="SSF54928">
    <property type="entry name" value="RNA-binding domain, RBD"/>
    <property type="match status" value="1"/>
</dbReference>
<feature type="region of interest" description="Disordered" evidence="3">
    <location>
        <begin position="164"/>
        <end position="216"/>
    </location>
</feature>
<evidence type="ECO:0000313" key="5">
    <source>
        <dbReference type="EMBL" id="PHH70963.1"/>
    </source>
</evidence>
<dbReference type="STRING" id="2004952.A0A2C5YTL7"/>
<dbReference type="Proteomes" id="UP000226431">
    <property type="component" value="Unassembled WGS sequence"/>
</dbReference>
<feature type="region of interest" description="Disordered" evidence="3">
    <location>
        <begin position="1"/>
        <end position="47"/>
    </location>
</feature>
<name>A0A2C5YTL7_9HYPO</name>
<dbReference type="PANTHER" id="PTHR19965:SF35">
    <property type="entry name" value="RNA ANNEALING PROTEIN YRA1"/>
    <property type="match status" value="1"/>
</dbReference>
<evidence type="ECO:0000256" key="3">
    <source>
        <dbReference type="SAM" id="MobiDB-lite"/>
    </source>
</evidence>
<feature type="compositionally biased region" description="Basic and acidic residues" evidence="3">
    <location>
        <begin position="1"/>
        <end position="11"/>
    </location>
</feature>
<dbReference type="SMART" id="SM00360">
    <property type="entry name" value="RRM"/>
    <property type="match status" value="1"/>
</dbReference>
<dbReference type="InterPro" id="IPR051229">
    <property type="entry name" value="ALYREF_mRNA_export"/>
</dbReference>
<evidence type="ECO:0000256" key="2">
    <source>
        <dbReference type="PROSITE-ProRule" id="PRU00176"/>
    </source>
</evidence>
<gene>
    <name evidence="5" type="ORF">CDD80_5622</name>
</gene>
<dbReference type="EMBL" id="NJES01000567">
    <property type="protein sequence ID" value="PHH70963.1"/>
    <property type="molecule type" value="Genomic_DNA"/>
</dbReference>
<evidence type="ECO:0000256" key="1">
    <source>
        <dbReference type="ARBA" id="ARBA00022884"/>
    </source>
</evidence>
<feature type="compositionally biased region" description="Low complexity" evidence="3">
    <location>
        <begin position="184"/>
        <end position="194"/>
    </location>
</feature>
<dbReference type="Gene3D" id="3.30.70.330">
    <property type="match status" value="1"/>
</dbReference>
<sequence length="256" mass="27131">MSGNKLDKPLDEIVSAQRRTAVRRRNYPARRNAGRPAPAAPVGGVQKANRAGRGVAAGPVPAKGMVMTGESKVIVSNLPKDVSEHQIKEYFFQSVGPIKRVDISYGPDSISRGVANVTFAKPDGASNAFQKLNGLLVDNRPIKIEIVVGAAQADKVIPHVKTLAERTTHPKAHPKPATGKGNTSAKGNGANRAANNKKRRGKSARPTKKTTEELDSEMADYFVGSNETTTGTVAAAAPAANGDAAMEDEIMVGYYY</sequence>
<dbReference type="AlphaFoldDB" id="A0A2C5YTL7"/>
<proteinExistence type="predicted"/>
<keyword evidence="6" id="KW-1185">Reference proteome</keyword>
<feature type="compositionally biased region" description="Low complexity" evidence="3">
    <location>
        <begin position="29"/>
        <end position="47"/>
    </location>
</feature>
<dbReference type="InterPro" id="IPR000504">
    <property type="entry name" value="RRM_dom"/>
</dbReference>
<protein>
    <recommendedName>
        <fullName evidence="4">RRM domain-containing protein</fullName>
    </recommendedName>
</protein>
<comment type="caution">
    <text evidence="5">The sequence shown here is derived from an EMBL/GenBank/DDBJ whole genome shotgun (WGS) entry which is preliminary data.</text>
</comment>
<feature type="compositionally biased region" description="Basic residues" evidence="3">
    <location>
        <begin position="195"/>
        <end position="208"/>
    </location>
</feature>
<dbReference type="PANTHER" id="PTHR19965">
    <property type="entry name" value="RNA AND EXPORT FACTOR BINDING PROTEIN"/>
    <property type="match status" value="1"/>
</dbReference>
<dbReference type="InterPro" id="IPR035979">
    <property type="entry name" value="RBD_domain_sf"/>
</dbReference>
<dbReference type="Pfam" id="PF00076">
    <property type="entry name" value="RRM_1"/>
    <property type="match status" value="1"/>
</dbReference>
<organism evidence="5 6">
    <name type="scientific">Ophiocordyceps camponoti-rufipedis</name>
    <dbReference type="NCBI Taxonomy" id="2004952"/>
    <lineage>
        <taxon>Eukaryota</taxon>
        <taxon>Fungi</taxon>
        <taxon>Dikarya</taxon>
        <taxon>Ascomycota</taxon>
        <taxon>Pezizomycotina</taxon>
        <taxon>Sordariomycetes</taxon>
        <taxon>Hypocreomycetidae</taxon>
        <taxon>Hypocreales</taxon>
        <taxon>Ophiocordycipitaceae</taxon>
        <taxon>Ophiocordyceps</taxon>
    </lineage>
</organism>
<dbReference type="GO" id="GO:0005634">
    <property type="term" value="C:nucleus"/>
    <property type="evidence" value="ECO:0007669"/>
    <property type="project" value="TreeGrafter"/>
</dbReference>
<dbReference type="OrthoDB" id="346839at2759"/>
<evidence type="ECO:0000313" key="6">
    <source>
        <dbReference type="Proteomes" id="UP000226431"/>
    </source>
</evidence>
<evidence type="ECO:0000259" key="4">
    <source>
        <dbReference type="PROSITE" id="PS50102"/>
    </source>
</evidence>
<reference evidence="5 6" key="1">
    <citation type="submission" date="2017-06" db="EMBL/GenBank/DDBJ databases">
        <title>Ant-infecting Ophiocordyceps genomes reveal a high diversity of potential behavioral manipulation genes and a possible major role for enterotoxins.</title>
        <authorList>
            <person name="De Bekker C."/>
            <person name="Evans H.C."/>
            <person name="Brachmann A."/>
            <person name="Hughes D.P."/>
        </authorList>
    </citation>
    <scope>NUCLEOTIDE SEQUENCE [LARGE SCALE GENOMIC DNA]</scope>
    <source>
        <strain evidence="5 6">Map16</strain>
    </source>
</reference>
<feature type="domain" description="RRM" evidence="4">
    <location>
        <begin position="71"/>
        <end position="149"/>
    </location>
</feature>
<dbReference type="InterPro" id="IPR012677">
    <property type="entry name" value="Nucleotide-bd_a/b_plait_sf"/>
</dbReference>
<dbReference type="PROSITE" id="PS50102">
    <property type="entry name" value="RRM"/>
    <property type="match status" value="1"/>
</dbReference>
<dbReference type="GO" id="GO:0003729">
    <property type="term" value="F:mRNA binding"/>
    <property type="evidence" value="ECO:0007669"/>
    <property type="project" value="TreeGrafter"/>
</dbReference>
<accession>A0A2C5YTL7</accession>